<dbReference type="Gene3D" id="1.10.287.370">
    <property type="match status" value="1"/>
</dbReference>
<dbReference type="EMBL" id="GBHO01015711">
    <property type="protein sequence ID" value="JAG27893.1"/>
    <property type="molecule type" value="Transcribed_RNA"/>
</dbReference>
<dbReference type="GO" id="GO:0003714">
    <property type="term" value="F:transcription corepressor activity"/>
    <property type="evidence" value="ECO:0007669"/>
    <property type="project" value="InterPro"/>
</dbReference>
<sequence length="145" mass="16707">MTQSEINIPQKVLKYETFLNDVLKAQLKKIHHKLDYLTTEVAEYNQIKQFIDTMKKANLQDDGLKTQVDIGCSFFIESKVEDPSRIHINVGCGIWVDLSLEEAIFVINKRMKYLESQMAIYEDQSSTTKAHIKMVLLGLAELQKV</sequence>
<dbReference type="PANTHER" id="PTHR13345:SF9">
    <property type="entry name" value="PROTEIN UXT"/>
    <property type="match status" value="1"/>
</dbReference>
<dbReference type="InterPro" id="IPR009053">
    <property type="entry name" value="Prefoldin"/>
</dbReference>
<dbReference type="AlphaFoldDB" id="A0A0A9Y9X3"/>
<reference evidence="2" key="2">
    <citation type="submission" date="2014-07" db="EMBL/GenBank/DDBJ databases">
        <authorList>
            <person name="Hull J."/>
        </authorList>
    </citation>
    <scope>NUCLEOTIDE SEQUENCE</scope>
</reference>
<dbReference type="InterPro" id="IPR003994">
    <property type="entry name" value="UXT"/>
</dbReference>
<proteinExistence type="inferred from homology"/>
<dbReference type="SUPFAM" id="SSF46579">
    <property type="entry name" value="Prefoldin"/>
    <property type="match status" value="1"/>
</dbReference>
<dbReference type="InterPro" id="IPR004127">
    <property type="entry name" value="Prefoldin_subunit_alpha"/>
</dbReference>
<dbReference type="EMBL" id="GBRD01011370">
    <property type="protein sequence ID" value="JAG54454.1"/>
    <property type="molecule type" value="Transcribed_RNA"/>
</dbReference>
<evidence type="ECO:0000256" key="1">
    <source>
        <dbReference type="ARBA" id="ARBA00007666"/>
    </source>
</evidence>
<dbReference type="PANTHER" id="PTHR13345">
    <property type="entry name" value="MEDIATOR OF RNA POLYMERASE II TRANSCRIPTION SUBUNIT 10"/>
    <property type="match status" value="1"/>
</dbReference>
<dbReference type="PRINTS" id="PR01502">
    <property type="entry name" value="UXTPROTEIN"/>
</dbReference>
<organism evidence="2">
    <name type="scientific">Lygus hesperus</name>
    <name type="common">Western plant bug</name>
    <dbReference type="NCBI Taxonomy" id="30085"/>
    <lineage>
        <taxon>Eukaryota</taxon>
        <taxon>Metazoa</taxon>
        <taxon>Ecdysozoa</taxon>
        <taxon>Arthropoda</taxon>
        <taxon>Hexapoda</taxon>
        <taxon>Insecta</taxon>
        <taxon>Pterygota</taxon>
        <taxon>Neoptera</taxon>
        <taxon>Paraneoptera</taxon>
        <taxon>Hemiptera</taxon>
        <taxon>Heteroptera</taxon>
        <taxon>Panheteroptera</taxon>
        <taxon>Cimicomorpha</taxon>
        <taxon>Miridae</taxon>
        <taxon>Mirini</taxon>
        <taxon>Lygus</taxon>
    </lineage>
</organism>
<name>A0A0A9Y9X3_LYGHE</name>
<evidence type="ECO:0000313" key="3">
    <source>
        <dbReference type="EMBL" id="JAG54454.1"/>
    </source>
</evidence>
<gene>
    <name evidence="4" type="primary">v1g140887</name>
    <name evidence="2" type="ORF">CM83_34461</name>
    <name evidence="4" type="ORF">g.40212</name>
</gene>
<dbReference type="GO" id="GO:0000122">
    <property type="term" value="P:negative regulation of transcription by RNA polymerase II"/>
    <property type="evidence" value="ECO:0007669"/>
    <property type="project" value="InterPro"/>
</dbReference>
<dbReference type="GO" id="GO:0045944">
    <property type="term" value="P:positive regulation of transcription by RNA polymerase II"/>
    <property type="evidence" value="ECO:0007669"/>
    <property type="project" value="TreeGrafter"/>
</dbReference>
<comment type="similarity">
    <text evidence="1">Belongs to the UXT family.</text>
</comment>
<evidence type="ECO:0000313" key="4">
    <source>
        <dbReference type="EMBL" id="JAQ02962.1"/>
    </source>
</evidence>
<dbReference type="CDD" id="cd23158">
    <property type="entry name" value="Prefoldin_UXT"/>
    <property type="match status" value="1"/>
</dbReference>
<dbReference type="GO" id="GO:0016592">
    <property type="term" value="C:mediator complex"/>
    <property type="evidence" value="ECO:0007669"/>
    <property type="project" value="TreeGrafter"/>
</dbReference>
<reference evidence="3" key="3">
    <citation type="submission" date="2014-09" db="EMBL/GenBank/DDBJ databases">
        <authorList>
            <person name="Magalhaes I.L.F."/>
            <person name="Oliveira U."/>
            <person name="Santos F.R."/>
            <person name="Vidigal T.H.D.A."/>
            <person name="Brescovit A.D."/>
            <person name="Santos A.J."/>
        </authorList>
    </citation>
    <scope>NUCLEOTIDE SEQUENCE</scope>
</reference>
<dbReference type="Pfam" id="PF02996">
    <property type="entry name" value="Prefoldin"/>
    <property type="match status" value="1"/>
</dbReference>
<dbReference type="NCBIfam" id="TIGR00293">
    <property type="entry name" value="prefoldin subunit alpha"/>
    <property type="match status" value="1"/>
</dbReference>
<reference evidence="4" key="4">
    <citation type="journal article" date="2016" name="Gigascience">
        <title>De novo construction of an expanded transcriptome assembly for the western tarnished plant bug, Lygus hesperus.</title>
        <authorList>
            <person name="Tassone E.E."/>
            <person name="Geib S.M."/>
            <person name="Hall B."/>
            <person name="Fabrick J.A."/>
            <person name="Brent C.S."/>
            <person name="Hull J.J."/>
        </authorList>
    </citation>
    <scope>NUCLEOTIDE SEQUENCE</scope>
</reference>
<reference evidence="2" key="1">
    <citation type="journal article" date="2014" name="PLoS ONE">
        <title>Transcriptome-Based Identification of ABC Transporters in the Western Tarnished Plant Bug Lygus hesperus.</title>
        <authorList>
            <person name="Hull J.J."/>
            <person name="Chaney K."/>
            <person name="Geib S.M."/>
            <person name="Fabrick J.A."/>
            <person name="Brent C.S."/>
            <person name="Walsh D."/>
            <person name="Lavine L.C."/>
        </authorList>
    </citation>
    <scope>NUCLEOTIDE SEQUENCE</scope>
</reference>
<protein>
    <submittedName>
        <fullName evidence="4">Protein UXT</fullName>
    </submittedName>
</protein>
<accession>A0A0A9Y9X3</accession>
<dbReference type="EMBL" id="GDHC01015667">
    <property type="protein sequence ID" value="JAQ02962.1"/>
    <property type="molecule type" value="Transcribed_RNA"/>
</dbReference>
<evidence type="ECO:0000313" key="2">
    <source>
        <dbReference type="EMBL" id="JAG27893.1"/>
    </source>
</evidence>